<dbReference type="PANTHER" id="PTHR12526">
    <property type="entry name" value="GLYCOSYLTRANSFERASE"/>
    <property type="match status" value="1"/>
</dbReference>
<dbReference type="EMBL" id="JAPDOD010000012">
    <property type="protein sequence ID" value="MDA0161520.1"/>
    <property type="molecule type" value="Genomic_DNA"/>
</dbReference>
<dbReference type="Pfam" id="PF11997">
    <property type="entry name" value="DUF3492"/>
    <property type="match status" value="1"/>
</dbReference>
<protein>
    <submittedName>
        <fullName evidence="2">GT4 family glycosyltransferase PelF</fullName>
    </submittedName>
</protein>
<keyword evidence="3" id="KW-1185">Reference proteome</keyword>
<proteinExistence type="predicted"/>
<dbReference type="InterPro" id="IPR022622">
    <property type="entry name" value="DUF3492"/>
</dbReference>
<evidence type="ECO:0000313" key="3">
    <source>
        <dbReference type="Proteomes" id="UP001149140"/>
    </source>
</evidence>
<dbReference type="SUPFAM" id="SSF53756">
    <property type="entry name" value="UDP-Glycosyltransferase/glycogen phosphorylase"/>
    <property type="match status" value="1"/>
</dbReference>
<gene>
    <name evidence="2" type="primary">pelF</name>
    <name evidence="2" type="ORF">OM076_14685</name>
</gene>
<dbReference type="InterPro" id="IPR047691">
    <property type="entry name" value="PelF-like"/>
</dbReference>
<accession>A0A9X3S012</accession>
<comment type="caution">
    <text evidence="2">The sequence shown here is derived from an EMBL/GenBank/DDBJ whole genome shotgun (WGS) entry which is preliminary data.</text>
</comment>
<dbReference type="Gene3D" id="3.40.50.2000">
    <property type="entry name" value="Glycogen Phosphorylase B"/>
    <property type="match status" value="2"/>
</dbReference>
<dbReference type="RefSeq" id="WP_270040736.1">
    <property type="nucleotide sequence ID" value="NZ_JAPDOD010000012.1"/>
</dbReference>
<reference evidence="2" key="1">
    <citation type="submission" date="2022-10" db="EMBL/GenBank/DDBJ databases">
        <title>The WGS of Solirubrobacter ginsenosidimutans DSM 21036.</title>
        <authorList>
            <person name="Jiang Z."/>
        </authorList>
    </citation>
    <scope>NUCLEOTIDE SEQUENCE</scope>
    <source>
        <strain evidence="2">DSM 21036</strain>
    </source>
</reference>
<evidence type="ECO:0000259" key="1">
    <source>
        <dbReference type="Pfam" id="PF11997"/>
    </source>
</evidence>
<dbReference type="NCBIfam" id="NF038011">
    <property type="entry name" value="PelF"/>
    <property type="match status" value="1"/>
</dbReference>
<dbReference type="AlphaFoldDB" id="A0A9X3S012"/>
<dbReference type="Proteomes" id="UP001149140">
    <property type="component" value="Unassembled WGS sequence"/>
</dbReference>
<name>A0A9X3S012_9ACTN</name>
<feature type="domain" description="DUF3492" evidence="1">
    <location>
        <begin position="26"/>
        <end position="291"/>
    </location>
</feature>
<dbReference type="Pfam" id="PF13692">
    <property type="entry name" value="Glyco_trans_1_4"/>
    <property type="match status" value="1"/>
</dbReference>
<sequence length="501" mass="54235">MALLELDRGLAPQSRRKLAVAGTRPRILLCTEGTYPYVMGGVSSWCDLIVGGLDEFDWQVLPIVAPGKREALYALPPQAREVGRIEVWSENIPRRTGLRRSTAAAAELPATLVRHLIGWEGDPAEVLDAWIACRRHPADVRRAFRSRRGWTAYLAALAGVLAERIPEAGTPPALDLVEAAQLYQTLYWVARTAAVPTPETDLLHVTAAGWSAIPAVVHKALHGTPIMLTEHGVYLREAYLAQVRSGDSPGARFVATRLARGLTRSAYAGADVVCPVTDANAYWEMGLGIDAERIVVLYNGLRQPGEPTLPPRTKTVVSVGRIDPLKDVHTLLRVAADTLRLVPDAQFLHYGSVSPGEEAYGRSCHALHRRLGLGERFRFMGRTTDPNAAVRAADVVLMTSISEGLPMSILEAMSEARPVVSTGVGGVPDVVTGCGVVTPPGDDHGLAMAAVMLLRNPDLAWSLGQRGHARLGRIFNEAACVDGYRDLLRGMTETTRFREAA</sequence>
<evidence type="ECO:0000313" key="2">
    <source>
        <dbReference type="EMBL" id="MDA0161520.1"/>
    </source>
</evidence>
<organism evidence="2 3">
    <name type="scientific">Solirubrobacter ginsenosidimutans</name>
    <dbReference type="NCBI Taxonomy" id="490573"/>
    <lineage>
        <taxon>Bacteria</taxon>
        <taxon>Bacillati</taxon>
        <taxon>Actinomycetota</taxon>
        <taxon>Thermoleophilia</taxon>
        <taxon>Solirubrobacterales</taxon>
        <taxon>Solirubrobacteraceae</taxon>
        <taxon>Solirubrobacter</taxon>
    </lineage>
</organism>